<organism evidence="7 8">
    <name type="scientific">Rhizobium subbaraonis</name>
    <dbReference type="NCBI Taxonomy" id="908946"/>
    <lineage>
        <taxon>Bacteria</taxon>
        <taxon>Pseudomonadati</taxon>
        <taxon>Pseudomonadota</taxon>
        <taxon>Alphaproteobacteria</taxon>
        <taxon>Hyphomicrobiales</taxon>
        <taxon>Rhizobiaceae</taxon>
        <taxon>Rhizobium/Agrobacterium group</taxon>
        <taxon>Rhizobium</taxon>
    </lineage>
</organism>
<dbReference type="EMBL" id="OBQD01000002">
    <property type="protein sequence ID" value="SOC35738.1"/>
    <property type="molecule type" value="Genomic_DNA"/>
</dbReference>
<dbReference type="GO" id="GO:0016020">
    <property type="term" value="C:membrane"/>
    <property type="evidence" value="ECO:0007669"/>
    <property type="project" value="UniProtKB-SubCell"/>
</dbReference>
<dbReference type="PANTHER" id="PTHR37422:SF13">
    <property type="entry name" value="LIPOPOLYSACCHARIDE BIOSYNTHESIS PROTEIN PA4999-RELATED"/>
    <property type="match status" value="1"/>
</dbReference>
<dbReference type="OrthoDB" id="8477918at2"/>
<feature type="transmembrane region" description="Helical" evidence="5">
    <location>
        <begin position="108"/>
        <end position="126"/>
    </location>
</feature>
<keyword evidence="7" id="KW-0436">Ligase</keyword>
<feature type="domain" description="O-antigen ligase-related" evidence="6">
    <location>
        <begin position="262"/>
        <end position="419"/>
    </location>
</feature>
<reference evidence="7 8" key="1">
    <citation type="submission" date="2017-08" db="EMBL/GenBank/DDBJ databases">
        <authorList>
            <person name="de Groot N.N."/>
        </authorList>
    </citation>
    <scope>NUCLEOTIDE SEQUENCE [LARGE SCALE GENOMIC DNA]</scope>
    <source>
        <strain evidence="7 8">JC85</strain>
    </source>
</reference>
<dbReference type="AlphaFoldDB" id="A0A285U2U7"/>
<dbReference type="Proteomes" id="UP000219167">
    <property type="component" value="Unassembled WGS sequence"/>
</dbReference>
<dbReference type="GO" id="GO:0016874">
    <property type="term" value="F:ligase activity"/>
    <property type="evidence" value="ECO:0007669"/>
    <property type="project" value="UniProtKB-KW"/>
</dbReference>
<keyword evidence="2 5" id="KW-0812">Transmembrane</keyword>
<name>A0A285U2U7_9HYPH</name>
<dbReference type="RefSeq" id="WP_097136198.1">
    <property type="nucleotide sequence ID" value="NZ_OBQD01000002.1"/>
</dbReference>
<gene>
    <name evidence="7" type="ORF">SAMN05892877_10274</name>
</gene>
<feature type="transmembrane region" description="Helical" evidence="5">
    <location>
        <begin position="411"/>
        <end position="430"/>
    </location>
</feature>
<dbReference type="PANTHER" id="PTHR37422">
    <property type="entry name" value="TEICHURONIC ACID BIOSYNTHESIS PROTEIN TUAE"/>
    <property type="match status" value="1"/>
</dbReference>
<feature type="transmembrane region" description="Helical" evidence="5">
    <location>
        <begin position="84"/>
        <end position="102"/>
    </location>
</feature>
<evidence type="ECO:0000313" key="7">
    <source>
        <dbReference type="EMBL" id="SOC35738.1"/>
    </source>
</evidence>
<feature type="transmembrane region" description="Helical" evidence="5">
    <location>
        <begin position="37"/>
        <end position="63"/>
    </location>
</feature>
<comment type="subcellular location">
    <subcellularLocation>
        <location evidence="1">Membrane</location>
        <topology evidence="1">Multi-pass membrane protein</topology>
    </subcellularLocation>
</comment>
<dbReference type="Pfam" id="PF04932">
    <property type="entry name" value="Wzy_C"/>
    <property type="match status" value="1"/>
</dbReference>
<accession>A0A285U2U7</accession>
<keyword evidence="3 5" id="KW-1133">Transmembrane helix</keyword>
<evidence type="ECO:0000256" key="2">
    <source>
        <dbReference type="ARBA" id="ARBA00022692"/>
    </source>
</evidence>
<feature type="transmembrane region" description="Helical" evidence="5">
    <location>
        <begin position="12"/>
        <end position="31"/>
    </location>
</feature>
<evidence type="ECO:0000256" key="3">
    <source>
        <dbReference type="ARBA" id="ARBA00022989"/>
    </source>
</evidence>
<evidence type="ECO:0000259" key="6">
    <source>
        <dbReference type="Pfam" id="PF04932"/>
    </source>
</evidence>
<dbReference type="InterPro" id="IPR007016">
    <property type="entry name" value="O-antigen_ligase-rel_domated"/>
</dbReference>
<keyword evidence="8" id="KW-1185">Reference proteome</keyword>
<keyword evidence="4 5" id="KW-0472">Membrane</keyword>
<evidence type="ECO:0000256" key="1">
    <source>
        <dbReference type="ARBA" id="ARBA00004141"/>
    </source>
</evidence>
<feature type="transmembrane region" description="Helical" evidence="5">
    <location>
        <begin position="227"/>
        <end position="245"/>
    </location>
</feature>
<feature type="transmembrane region" description="Helical" evidence="5">
    <location>
        <begin position="293"/>
        <end position="313"/>
    </location>
</feature>
<feature type="transmembrane region" description="Helical" evidence="5">
    <location>
        <begin position="442"/>
        <end position="463"/>
    </location>
</feature>
<evidence type="ECO:0000313" key="8">
    <source>
        <dbReference type="Proteomes" id="UP000219167"/>
    </source>
</evidence>
<sequence>MKPQAIGLRSWSASYAILCLGLGIAAILSLGPFKGMLAALGLIGVFVSISQPLVALAVVIFANTSLQVVGSSHIIGLPSSLSKIFGAIALGSVILHMVFAGWKLTASAIYKPIFLFLVVVVGWDLARRYPETGMLEGTSRLLLTMLLTALAATIAGQSQRALDATIMILSAAMALTGIIGLMEHFLPSLAIESDDPRLALGALGGVIDSESLDGVIIKRITGGIGDANWLSYSIAMSIPLIFYAWQRWTDFWTRSVVAAFGLLQMIALTLSYTRTGFFGLGIAGLFLCIRGVIPLRLALAAGTTMLVGLLIYLPPGFLDRMFSQKYLSEGSTPLRSLLVTRAADIWLDSPIVGHGYKAFGFKFYDDVREHLPDDIRLRAWIDDMELAVNEGRELVSNIGAHNLQLEILVEYGAVGLVLFSAIFVAAFRELRRMEKTGPPRLRLLAVALEASLLAFLVCSLFGHAKFLKLLWIILGLVMAARRISVVGDSPVRSLFAPRSAR</sequence>
<feature type="transmembrane region" description="Helical" evidence="5">
    <location>
        <begin position="164"/>
        <end position="182"/>
    </location>
</feature>
<dbReference type="InterPro" id="IPR051533">
    <property type="entry name" value="WaaL-like"/>
</dbReference>
<proteinExistence type="predicted"/>
<evidence type="ECO:0000256" key="5">
    <source>
        <dbReference type="SAM" id="Phobius"/>
    </source>
</evidence>
<protein>
    <submittedName>
        <fullName evidence="7">O-antigen ligase-like membrane protein</fullName>
    </submittedName>
</protein>
<evidence type="ECO:0000256" key="4">
    <source>
        <dbReference type="ARBA" id="ARBA00023136"/>
    </source>
</evidence>
<feature type="transmembrane region" description="Helical" evidence="5">
    <location>
        <begin position="138"/>
        <end position="158"/>
    </location>
</feature>